<accession>A0A830HJ18</accession>
<feature type="compositionally biased region" description="Gly residues" evidence="1">
    <location>
        <begin position="41"/>
        <end position="57"/>
    </location>
</feature>
<dbReference type="Proteomes" id="UP000660262">
    <property type="component" value="Unassembled WGS sequence"/>
</dbReference>
<sequence length="109" mass="10343">MSIWRLKFDSVAKYLINHEQLSAFRGLGEGAVASPDVTTSGGAGATTGGGAGATTSGGAGATTSGAVGAGAGAGGAGYAYGKHAQAVCDVAAGTKSAPGTEVYDLCTQD</sequence>
<keyword evidence="3" id="KW-1185">Reference proteome</keyword>
<dbReference type="EMBL" id="BNJQ01000009">
    <property type="protein sequence ID" value="GHP05037.1"/>
    <property type="molecule type" value="Genomic_DNA"/>
</dbReference>
<feature type="region of interest" description="Disordered" evidence="1">
    <location>
        <begin position="35"/>
        <end position="57"/>
    </location>
</feature>
<proteinExistence type="predicted"/>
<dbReference type="AlphaFoldDB" id="A0A830HJ18"/>
<gene>
    <name evidence="2" type="ORF">PPROV_000378900</name>
</gene>
<reference evidence="2" key="1">
    <citation type="submission" date="2020-10" db="EMBL/GenBank/DDBJ databases">
        <title>Unveiling of a novel bifunctional photoreceptor, Dualchrome1, isolated from a cosmopolitan green alga.</title>
        <authorList>
            <person name="Suzuki S."/>
            <person name="Kawachi M."/>
        </authorList>
    </citation>
    <scope>NUCLEOTIDE SEQUENCE</scope>
    <source>
        <strain evidence="2">NIES 2893</strain>
    </source>
</reference>
<organism evidence="2 3">
    <name type="scientific">Pycnococcus provasolii</name>
    <dbReference type="NCBI Taxonomy" id="41880"/>
    <lineage>
        <taxon>Eukaryota</taxon>
        <taxon>Viridiplantae</taxon>
        <taxon>Chlorophyta</taxon>
        <taxon>Pseudoscourfieldiophyceae</taxon>
        <taxon>Pseudoscourfieldiales</taxon>
        <taxon>Pycnococcaceae</taxon>
        <taxon>Pycnococcus</taxon>
    </lineage>
</organism>
<comment type="caution">
    <text evidence="2">The sequence shown here is derived from an EMBL/GenBank/DDBJ whole genome shotgun (WGS) entry which is preliminary data.</text>
</comment>
<protein>
    <submittedName>
        <fullName evidence="2">Uncharacterized protein</fullName>
    </submittedName>
</protein>
<evidence type="ECO:0000313" key="2">
    <source>
        <dbReference type="EMBL" id="GHP05037.1"/>
    </source>
</evidence>
<evidence type="ECO:0000313" key="3">
    <source>
        <dbReference type="Proteomes" id="UP000660262"/>
    </source>
</evidence>
<name>A0A830HJ18_9CHLO</name>
<evidence type="ECO:0000256" key="1">
    <source>
        <dbReference type="SAM" id="MobiDB-lite"/>
    </source>
</evidence>